<feature type="signal peptide" evidence="1">
    <location>
        <begin position="1"/>
        <end position="19"/>
    </location>
</feature>
<dbReference type="RefSeq" id="WP_019725392.1">
    <property type="nucleotide sequence ID" value="NZ_BFCT01000083.1"/>
</dbReference>
<evidence type="ECO:0000313" key="2">
    <source>
        <dbReference type="EMBL" id="TCW89139.1"/>
    </source>
</evidence>
<evidence type="ECO:0000256" key="1">
    <source>
        <dbReference type="SAM" id="SignalP"/>
    </source>
</evidence>
<dbReference type="EMBL" id="SDCD01000051">
    <property type="protein sequence ID" value="TCX19274.1"/>
    <property type="molecule type" value="Genomic_DNA"/>
</dbReference>
<organism evidence="4">
    <name type="scientific">Klebsiella pneumoniae</name>
    <dbReference type="NCBI Taxonomy" id="573"/>
    <lineage>
        <taxon>Bacteria</taxon>
        <taxon>Pseudomonadati</taxon>
        <taxon>Pseudomonadota</taxon>
        <taxon>Gammaproteobacteria</taxon>
        <taxon>Enterobacterales</taxon>
        <taxon>Enterobacteriaceae</taxon>
        <taxon>Klebsiella/Raoultella group</taxon>
        <taxon>Klebsiella</taxon>
        <taxon>Klebsiella pneumoniae complex</taxon>
    </lineage>
</organism>
<accession>A0A483VFK1</accession>
<dbReference type="EMBL" id="SDDL01000055">
    <property type="protein sequence ID" value="TCY83848.1"/>
    <property type="molecule type" value="Genomic_DNA"/>
</dbReference>
<proteinExistence type="predicted"/>
<dbReference type="EMBL" id="SDBZ01000051">
    <property type="protein sequence ID" value="TCW89139.1"/>
    <property type="molecule type" value="Genomic_DNA"/>
</dbReference>
<evidence type="ECO:0000313" key="3">
    <source>
        <dbReference type="EMBL" id="TCX19274.1"/>
    </source>
</evidence>
<sequence length="112" mass="12226">MKFKIIAALFVGLSFGAVAAEKTQDLNAGDFGEDWPLTFENAKVSCVNKMYAFVYDKDTDDRYPLNGMAKDAVKSGKMEGSNLDDVWKDSPDYDGVKISISPLIEAATALCD</sequence>
<dbReference type="InterPro" id="IPR019648">
    <property type="entry name" value="YebY"/>
</dbReference>
<dbReference type="EMBL" id="SDDT01000053">
    <property type="protein sequence ID" value="TCZ42361.1"/>
    <property type="molecule type" value="Genomic_DNA"/>
</dbReference>
<comment type="caution">
    <text evidence="4">The sequence shown here is derived from an EMBL/GenBank/DDBJ whole genome shotgun (WGS) entry which is preliminary data.</text>
</comment>
<dbReference type="Pfam" id="PF10709">
    <property type="entry name" value="DUF2511"/>
    <property type="match status" value="1"/>
</dbReference>
<protein>
    <submittedName>
        <fullName evidence="4">DUF2511 domain-containing protein</fullName>
    </submittedName>
</protein>
<gene>
    <name evidence="3" type="ORF">ETE94_22145</name>
    <name evidence="2" type="ORF">ETF12_25265</name>
    <name evidence="5" type="ORF">ETH60_23280</name>
    <name evidence="4" type="ORF">ETH94_22020</name>
</gene>
<keyword evidence="1" id="KW-0732">Signal</keyword>
<feature type="chain" id="PRO_5036115739" evidence="1">
    <location>
        <begin position="20"/>
        <end position="112"/>
    </location>
</feature>
<reference evidence="4" key="1">
    <citation type="submission" date="2019-01" db="EMBL/GenBank/DDBJ databases">
        <authorList>
            <person name="Lista F."/>
            <person name="Anselmo A."/>
        </authorList>
    </citation>
    <scope>NUCLEOTIDE SEQUENCE</scope>
    <source>
        <strain evidence="4">10R</strain>
        <strain evidence="3">19S</strain>
        <strain evidence="2">23S</strain>
        <strain evidence="5">2R</strain>
    </source>
</reference>
<evidence type="ECO:0000313" key="4">
    <source>
        <dbReference type="EMBL" id="TCY83848.1"/>
    </source>
</evidence>
<dbReference type="AlphaFoldDB" id="A0A483VFK1"/>
<name>A0A483VFK1_KLEPN</name>
<evidence type="ECO:0000313" key="5">
    <source>
        <dbReference type="EMBL" id="TCZ42361.1"/>
    </source>
</evidence>